<feature type="compositionally biased region" description="Low complexity" evidence="1">
    <location>
        <begin position="657"/>
        <end position="667"/>
    </location>
</feature>
<feature type="compositionally biased region" description="Low complexity" evidence="1">
    <location>
        <begin position="1507"/>
        <end position="1521"/>
    </location>
</feature>
<evidence type="ECO:0000313" key="5">
    <source>
        <dbReference type="EMBL" id="GIL97809.1"/>
    </source>
</evidence>
<dbReference type="InterPro" id="IPR051681">
    <property type="entry name" value="Ser/Thr_Kinases-Pseudokinases"/>
</dbReference>
<dbReference type="Proteomes" id="UP000722791">
    <property type="component" value="Unassembled WGS sequence"/>
</dbReference>
<dbReference type="PROSITE" id="PS00109">
    <property type="entry name" value="PROTEIN_KINASE_TYR"/>
    <property type="match status" value="1"/>
</dbReference>
<evidence type="ECO:0000256" key="2">
    <source>
        <dbReference type="SAM" id="Phobius"/>
    </source>
</evidence>
<evidence type="ECO:0000259" key="3">
    <source>
        <dbReference type="PROSITE" id="PS50011"/>
    </source>
</evidence>
<dbReference type="GO" id="GO:0005524">
    <property type="term" value="F:ATP binding"/>
    <property type="evidence" value="ECO:0007669"/>
    <property type="project" value="InterPro"/>
</dbReference>
<feature type="region of interest" description="Disordered" evidence="1">
    <location>
        <begin position="1415"/>
        <end position="1439"/>
    </location>
</feature>
<evidence type="ECO:0000313" key="4">
    <source>
        <dbReference type="EMBL" id="GIL70084.1"/>
    </source>
</evidence>
<dbReference type="InterPro" id="IPR000719">
    <property type="entry name" value="Prot_kinase_dom"/>
</dbReference>
<keyword evidence="2" id="KW-1133">Transmembrane helix</keyword>
<keyword evidence="2" id="KW-0472">Membrane</keyword>
<sequence>MAAICLKTQPQRLMPVLFLLNLVYASQTTIVTLAEFLATACNALNDATVVPVLCSFSPGNWSISQPPPAVLLRNPKTTITGSVVEPRRVGTADTTEYGTWLNLPATIPEPLLNIPPNSTLTLANLKITGALLQLQLQPGLPNPGAITLGPGAQLQLLNVHVSTSCKSLAAYQVFVCQQQQLPSPNFNVDYGTLTYLSYTTPALELVNVTITCGSADEPVPEPDCLSVVAAAGADVLAVVGRRRPEAPFPDQSMPIFVHITRNFTLMPPAAAAAAAPVTAPSTGLSATVEVEENAEAEVALSPPPVTSVLLTQDLLFISGSSDIPTWLDLSGSESLIRLADNARVVLQDLTLVGLPMGPARAYPLGLLRIPVWTFDFQRIAVGTTKKRLTLRNLRLALTPAEVAALAHDLQGPGVPAPASDPWVPFCACNLVIFGDVDLGLATAPQPAGTAADQSPAAAAPPVPVPVVGLSLFLRKASTAFGSMLYMENVLLDASAMSSEAGVFDWRQEPLCQLLPFNQALDEPPQFPIDVKGTVLKLQGPFIFPISMNSDRNKPYFILTEDSALLVGPPPPEGTITFSQLQAYIIGVSVLLGDPVRPRLLNTYQMPAAVNLRQPSASLTLRSLILTNLSVAGVHPLSTASTASRLVRLHSRGLRQHSYSSSSSSSSSPPWPPPPPSRSIQAPAGRDPTGGLPRGLANFTSCLWILDFDRNVSGGGGGGDSGGDSSGAALLDSVVIVVPHPEFALLRWLLSHNDTAPVTDAAVAEQLRDMLNRSILATRGGGGGVGASYGSGGGVDSADGTDGVSLTFKTLHWCGLAGRNVTVKSVGSSDTPPGKGLWAPLGLGLPVSYPFSALGSLPAGAAEPSLPPPPPLWRNGSSSLMDADAGSSGDSWVIYVAVICGVAAGLLVALLLCIMVVCIVRRHRRRRRLLEHVNELNVPSPPPSMIADIACAADNNGTAPCSLRTPTTHRRDTAVNVCDPAAGSALPAPPDSKTTSDGKLPFAGAASAPPVLVAQGPAEEPRLSPTATMAAAAALRPLSSAAIGGGGGGGGGESLGTWCDMTISGLGQLLANREFSDTSLSQGTVPDGGGDGGGPAAAALGAQTTAALTSPNVTTHSTSGTVSPTPRAQPAVPSAVLSTTVPSGDSSSMVEAATVNHQKREVLLLRQIALSLHTRMIRTREAVADGRGHASAISDTETPLGPMGQCDSTVAPDAAPSAPRTVDCPAVLDPAATLRDGDASADLGGGGNPAAAAVATDSGVLILTGELGRGAQGVVYSGRWRGINVAVKSLLLHLPVRGPSASEAANSASGSLESPILLELAQQRALREAAIGVAASQHPNVVATYHVDVGVLGQELSPFATATATAATATATATAAACWKVTMISQLCEGGSLRSALSSGLLARCSANVSASGMATTSLSGLPSSESTTTTTTTTTAAAAAPTGTSLGALNKKALAAPRGPDAVATSAPAAAAAATSDEDPPGLMANTAMAMVAAATSGPGQPPPPLDQQQLQQQQQQQLPPQQQLLQPRVLLFVALDVALGIMQLHGMNVVHGDVSSSNVLLASRTRAAAAADIASSSSSSAQCSGDPRKQKKTSAASHAGGGIDDVTTESGWLSNSSDALALLVDLTCERGRAVRYMQYEDSNGGDTLAATAAAQGLYSYVAKLCDFGLAEVVPQGQQYVSTPCRRSSAYTGPELALYGRLYPASDVYAWGIVCWELALGLPLPAALAAPSGAAVRAWLAAADMVAPPVAPTAAKQHWQQESALPPALLAWPPHVPHALVVLVGECLGADPAGRPTARDVVRRLEHIISSL</sequence>
<feature type="compositionally biased region" description="Polar residues" evidence="1">
    <location>
        <begin position="1135"/>
        <end position="1145"/>
    </location>
</feature>
<gene>
    <name evidence="4" type="ORF">Vretifemale_934</name>
    <name evidence="5" type="ORF">Vretimale_3361</name>
</gene>
<feature type="compositionally biased region" description="Gly residues" evidence="1">
    <location>
        <begin position="1085"/>
        <end position="1094"/>
    </location>
</feature>
<dbReference type="InterPro" id="IPR008266">
    <property type="entry name" value="Tyr_kinase_AS"/>
</dbReference>
<dbReference type="InterPro" id="IPR011009">
    <property type="entry name" value="Kinase-like_dom_sf"/>
</dbReference>
<feature type="region of interest" description="Disordered" evidence="1">
    <location>
        <begin position="1577"/>
        <end position="1603"/>
    </location>
</feature>
<evidence type="ECO:0000313" key="6">
    <source>
        <dbReference type="Proteomes" id="UP000747110"/>
    </source>
</evidence>
<feature type="region of interest" description="Disordered" evidence="1">
    <location>
        <begin position="1187"/>
        <end position="1222"/>
    </location>
</feature>
<dbReference type="PROSITE" id="PS50011">
    <property type="entry name" value="PROTEIN_KINASE_DOM"/>
    <property type="match status" value="1"/>
</dbReference>
<dbReference type="Pfam" id="PF07714">
    <property type="entry name" value="PK_Tyr_Ser-Thr"/>
    <property type="match status" value="2"/>
</dbReference>
<reference evidence="4" key="1">
    <citation type="journal article" date="2021" name="Proc. Natl. Acad. Sci. U.S.A.">
        <title>Three genomes in the algal genus Volvox reveal the fate of a haploid sex-determining region after a transition to homothallism.</title>
        <authorList>
            <person name="Yamamoto K."/>
            <person name="Hamaji T."/>
            <person name="Kawai-Toyooka H."/>
            <person name="Matsuzaki R."/>
            <person name="Takahashi F."/>
            <person name="Nishimura Y."/>
            <person name="Kawachi M."/>
            <person name="Noguchi H."/>
            <person name="Minakuchi Y."/>
            <person name="Umen J.G."/>
            <person name="Toyoda A."/>
            <person name="Nozaki H."/>
        </authorList>
    </citation>
    <scope>NUCLEOTIDE SEQUENCE</scope>
    <source>
        <strain evidence="5">NIES-3785</strain>
        <strain evidence="4">NIES-3786</strain>
    </source>
</reference>
<dbReference type="OrthoDB" id="546088at2759"/>
<dbReference type="GO" id="GO:0004674">
    <property type="term" value="F:protein serine/threonine kinase activity"/>
    <property type="evidence" value="ECO:0007669"/>
    <property type="project" value="TreeGrafter"/>
</dbReference>
<keyword evidence="6" id="KW-1185">Reference proteome</keyword>
<accession>A0A8J4C2F2</accession>
<dbReference type="SUPFAM" id="SSF56112">
    <property type="entry name" value="Protein kinase-like (PK-like)"/>
    <property type="match status" value="1"/>
</dbReference>
<name>A0A8J4C2F2_9CHLO</name>
<feature type="transmembrane region" description="Helical" evidence="2">
    <location>
        <begin position="891"/>
        <end position="919"/>
    </location>
</feature>
<feature type="region of interest" description="Disordered" evidence="1">
    <location>
        <begin position="1077"/>
        <end position="1097"/>
    </location>
</feature>
<feature type="compositionally biased region" description="Polar residues" evidence="1">
    <location>
        <begin position="1109"/>
        <end position="1125"/>
    </location>
</feature>
<keyword evidence="2" id="KW-0812">Transmembrane</keyword>
<feature type="region of interest" description="Disordered" evidence="1">
    <location>
        <begin position="1495"/>
        <end position="1521"/>
    </location>
</feature>
<dbReference type="InterPro" id="IPR001245">
    <property type="entry name" value="Ser-Thr/Tyr_kinase_cat_dom"/>
</dbReference>
<dbReference type="EMBL" id="BNCP01000002">
    <property type="protein sequence ID" value="GIL70084.1"/>
    <property type="molecule type" value="Genomic_DNA"/>
</dbReference>
<feature type="region of interest" description="Disordered" evidence="1">
    <location>
        <begin position="981"/>
        <end position="1001"/>
    </location>
</feature>
<dbReference type="PANTHER" id="PTHR44329:SF214">
    <property type="entry name" value="PROTEIN KINASE DOMAIN-CONTAINING PROTEIN"/>
    <property type="match status" value="1"/>
</dbReference>
<feature type="region of interest" description="Disordered" evidence="1">
    <location>
        <begin position="655"/>
        <end position="690"/>
    </location>
</feature>
<protein>
    <recommendedName>
        <fullName evidence="3">Protein kinase domain-containing protein</fullName>
    </recommendedName>
</protein>
<evidence type="ECO:0000256" key="1">
    <source>
        <dbReference type="SAM" id="MobiDB-lite"/>
    </source>
</evidence>
<dbReference type="Gene3D" id="3.30.200.20">
    <property type="entry name" value="Phosphorylase Kinase, domain 1"/>
    <property type="match status" value="1"/>
</dbReference>
<organism evidence="4 6">
    <name type="scientific">Volvox reticuliferus</name>
    <dbReference type="NCBI Taxonomy" id="1737510"/>
    <lineage>
        <taxon>Eukaryota</taxon>
        <taxon>Viridiplantae</taxon>
        <taxon>Chlorophyta</taxon>
        <taxon>core chlorophytes</taxon>
        <taxon>Chlorophyceae</taxon>
        <taxon>CS clade</taxon>
        <taxon>Chlamydomonadales</taxon>
        <taxon>Volvocaceae</taxon>
        <taxon>Volvox</taxon>
    </lineage>
</organism>
<proteinExistence type="predicted"/>
<dbReference type="PANTHER" id="PTHR44329">
    <property type="entry name" value="SERINE/THREONINE-PROTEIN KINASE TNNI3K-RELATED"/>
    <property type="match status" value="1"/>
</dbReference>
<dbReference type="Proteomes" id="UP000747110">
    <property type="component" value="Unassembled WGS sequence"/>
</dbReference>
<feature type="domain" description="Protein kinase" evidence="3">
    <location>
        <begin position="1260"/>
        <end position="1810"/>
    </location>
</feature>
<feature type="region of interest" description="Disordered" evidence="1">
    <location>
        <begin position="1109"/>
        <end position="1145"/>
    </location>
</feature>
<comment type="caution">
    <text evidence="4">The sequence shown here is derived from an EMBL/GenBank/DDBJ whole genome shotgun (WGS) entry which is preliminary data.</text>
</comment>
<dbReference type="Gene3D" id="1.10.510.10">
    <property type="entry name" value="Transferase(Phosphotransferase) domain 1"/>
    <property type="match status" value="1"/>
</dbReference>
<dbReference type="EMBL" id="BNCQ01000005">
    <property type="protein sequence ID" value="GIL97809.1"/>
    <property type="molecule type" value="Genomic_DNA"/>
</dbReference>